<evidence type="ECO:0000256" key="7">
    <source>
        <dbReference type="ARBA" id="ARBA00023136"/>
    </source>
</evidence>
<keyword evidence="2" id="KW-1003">Cell membrane</keyword>
<keyword evidence="4 10" id="KW-0812">Transmembrane</keyword>
<gene>
    <name evidence="12" type="primary">LOC107067764</name>
</gene>
<evidence type="ECO:0000256" key="2">
    <source>
        <dbReference type="ARBA" id="ARBA00022475"/>
    </source>
</evidence>
<feature type="transmembrane region" description="Helical" evidence="10">
    <location>
        <begin position="153"/>
        <end position="175"/>
    </location>
</feature>
<keyword evidence="6 10" id="KW-1133">Transmembrane helix</keyword>
<dbReference type="InterPro" id="IPR004117">
    <property type="entry name" value="7tm6_olfct_rcpt"/>
</dbReference>
<evidence type="ECO:0000313" key="12">
    <source>
        <dbReference type="RefSeq" id="XP_015179051.1"/>
    </source>
</evidence>
<evidence type="ECO:0000256" key="6">
    <source>
        <dbReference type="ARBA" id="ARBA00022989"/>
    </source>
</evidence>
<reference evidence="12" key="1">
    <citation type="submission" date="2025-08" db="UniProtKB">
        <authorList>
            <consortium name="RefSeq"/>
        </authorList>
    </citation>
    <scope>IDENTIFICATION</scope>
    <source>
        <tissue evidence="12">Whole body</tissue>
    </source>
</reference>
<sequence>MIMDALPSSKTIQQNNETFNEEDFRQIPLRTICLFGNMSISTYWTVFIFQSVQLFNSVIVNIGNDVFFFGIAMHICGQLDSLNILSDELETNNEKNRLRKIKKFVRRHIHLLEMGQLIQNTYTNILLVNLITGGSHICLAGIQFLFLSNTIDVVLLTKVGSVLIIILLQIFLYSYAGDYMSSLFQDVCKVIYNCTWYEFSPSHVRDLMFIIMRTHVPFNISAGNFYIMNIESFKNIVKTCFSFFSVLRIVFEE</sequence>
<evidence type="ECO:0000256" key="5">
    <source>
        <dbReference type="ARBA" id="ARBA00022725"/>
    </source>
</evidence>
<keyword evidence="8" id="KW-0675">Receptor</keyword>
<keyword evidence="7 10" id="KW-0472">Membrane</keyword>
<dbReference type="Proteomes" id="UP000694924">
    <property type="component" value="Unplaced"/>
</dbReference>
<protein>
    <submittedName>
        <fullName evidence="12">Odorant receptor 4-like</fullName>
    </submittedName>
</protein>
<evidence type="ECO:0000256" key="10">
    <source>
        <dbReference type="SAM" id="Phobius"/>
    </source>
</evidence>
<feature type="transmembrane region" description="Helical" evidence="10">
    <location>
        <begin position="126"/>
        <end position="147"/>
    </location>
</feature>
<name>A0ABM1IFR4_POLDO</name>
<evidence type="ECO:0000256" key="9">
    <source>
        <dbReference type="ARBA" id="ARBA00023224"/>
    </source>
</evidence>
<dbReference type="Pfam" id="PF02949">
    <property type="entry name" value="7tm_6"/>
    <property type="match status" value="1"/>
</dbReference>
<keyword evidence="3" id="KW-0716">Sensory transduction</keyword>
<keyword evidence="11" id="KW-1185">Reference proteome</keyword>
<dbReference type="PANTHER" id="PTHR21137">
    <property type="entry name" value="ODORANT RECEPTOR"/>
    <property type="match status" value="1"/>
</dbReference>
<organism evidence="11 12">
    <name type="scientific">Polistes dominula</name>
    <name type="common">European paper wasp</name>
    <name type="synonym">Vespa dominula</name>
    <dbReference type="NCBI Taxonomy" id="743375"/>
    <lineage>
        <taxon>Eukaryota</taxon>
        <taxon>Metazoa</taxon>
        <taxon>Ecdysozoa</taxon>
        <taxon>Arthropoda</taxon>
        <taxon>Hexapoda</taxon>
        <taxon>Insecta</taxon>
        <taxon>Pterygota</taxon>
        <taxon>Neoptera</taxon>
        <taxon>Endopterygota</taxon>
        <taxon>Hymenoptera</taxon>
        <taxon>Apocrita</taxon>
        <taxon>Aculeata</taxon>
        <taxon>Vespoidea</taxon>
        <taxon>Vespidae</taxon>
        <taxon>Polistinae</taxon>
        <taxon>Polistini</taxon>
        <taxon>Polistes</taxon>
    </lineage>
</organism>
<evidence type="ECO:0000313" key="11">
    <source>
        <dbReference type="Proteomes" id="UP000694924"/>
    </source>
</evidence>
<evidence type="ECO:0000256" key="8">
    <source>
        <dbReference type="ARBA" id="ARBA00023170"/>
    </source>
</evidence>
<keyword evidence="9" id="KW-0807">Transducer</keyword>
<dbReference type="RefSeq" id="XP_015179051.1">
    <property type="nucleotide sequence ID" value="XM_015323565.1"/>
</dbReference>
<evidence type="ECO:0000256" key="4">
    <source>
        <dbReference type="ARBA" id="ARBA00022692"/>
    </source>
</evidence>
<evidence type="ECO:0000256" key="3">
    <source>
        <dbReference type="ARBA" id="ARBA00022606"/>
    </source>
</evidence>
<comment type="subcellular location">
    <subcellularLocation>
        <location evidence="1">Cell membrane</location>
        <topology evidence="1">Multi-pass membrane protein</topology>
    </subcellularLocation>
</comment>
<evidence type="ECO:0000256" key="1">
    <source>
        <dbReference type="ARBA" id="ARBA00004651"/>
    </source>
</evidence>
<accession>A0ABM1IFR4</accession>
<dbReference type="GeneID" id="107067764"/>
<dbReference type="PANTHER" id="PTHR21137:SF35">
    <property type="entry name" value="ODORANT RECEPTOR 19A-RELATED"/>
    <property type="match status" value="1"/>
</dbReference>
<keyword evidence="5" id="KW-0552">Olfaction</keyword>
<proteinExistence type="predicted"/>